<evidence type="ECO:0000256" key="2">
    <source>
        <dbReference type="SAM" id="MobiDB-lite"/>
    </source>
</evidence>
<dbReference type="Pfam" id="PF01464">
    <property type="entry name" value="SLT"/>
    <property type="match status" value="1"/>
</dbReference>
<protein>
    <submittedName>
        <fullName evidence="4">Lytic transglycosylase domain-containing protein</fullName>
    </submittedName>
</protein>
<dbReference type="Proteomes" id="UP001597120">
    <property type="component" value="Unassembled WGS sequence"/>
</dbReference>
<dbReference type="PANTHER" id="PTHR37423">
    <property type="entry name" value="SOLUBLE LYTIC MUREIN TRANSGLYCOSYLASE-RELATED"/>
    <property type="match status" value="1"/>
</dbReference>
<accession>A0ABW3DBN5</accession>
<evidence type="ECO:0000313" key="5">
    <source>
        <dbReference type="Proteomes" id="UP001597120"/>
    </source>
</evidence>
<feature type="domain" description="Transglycosylase SLT" evidence="3">
    <location>
        <begin position="86"/>
        <end position="181"/>
    </location>
</feature>
<dbReference type="RefSeq" id="WP_379289297.1">
    <property type="nucleotide sequence ID" value="NZ_JBHTIU010000050.1"/>
</dbReference>
<dbReference type="SUPFAM" id="SSF53955">
    <property type="entry name" value="Lysozyme-like"/>
    <property type="match status" value="1"/>
</dbReference>
<dbReference type="InterPro" id="IPR023346">
    <property type="entry name" value="Lysozyme-like_dom_sf"/>
</dbReference>
<dbReference type="InterPro" id="IPR000189">
    <property type="entry name" value="Transglyc_AS"/>
</dbReference>
<comment type="caution">
    <text evidence="4">The sequence shown here is derived from an EMBL/GenBank/DDBJ whole genome shotgun (WGS) entry which is preliminary data.</text>
</comment>
<feature type="region of interest" description="Disordered" evidence="2">
    <location>
        <begin position="54"/>
        <end position="73"/>
    </location>
</feature>
<dbReference type="InterPro" id="IPR008258">
    <property type="entry name" value="Transglycosylase_SLT_dom_1"/>
</dbReference>
<proteinExistence type="inferred from homology"/>
<dbReference type="Gene3D" id="1.10.530.10">
    <property type="match status" value="1"/>
</dbReference>
<name>A0ABW3DBN5_9BACL</name>
<comment type="similarity">
    <text evidence="1">Belongs to the transglycosylase Slt family.</text>
</comment>
<evidence type="ECO:0000313" key="4">
    <source>
        <dbReference type="EMBL" id="MFD0870598.1"/>
    </source>
</evidence>
<dbReference type="PANTHER" id="PTHR37423:SF2">
    <property type="entry name" value="MEMBRANE-BOUND LYTIC MUREIN TRANSGLYCOSYLASE C"/>
    <property type="match status" value="1"/>
</dbReference>
<dbReference type="PROSITE" id="PS00922">
    <property type="entry name" value="TRANSGLYCOSYLASE"/>
    <property type="match status" value="1"/>
</dbReference>
<reference evidence="5" key="1">
    <citation type="journal article" date="2019" name="Int. J. Syst. Evol. Microbiol.">
        <title>The Global Catalogue of Microorganisms (GCM) 10K type strain sequencing project: providing services to taxonomists for standard genome sequencing and annotation.</title>
        <authorList>
            <consortium name="The Broad Institute Genomics Platform"/>
            <consortium name="The Broad Institute Genome Sequencing Center for Infectious Disease"/>
            <person name="Wu L."/>
            <person name="Ma J."/>
        </authorList>
    </citation>
    <scope>NUCLEOTIDE SEQUENCE [LARGE SCALE GENOMIC DNA]</scope>
    <source>
        <strain evidence="5">CCUG 57263</strain>
    </source>
</reference>
<sequence>MSMKIDPRTVQQMLQLQLYEQTNIFSSVSPYAVGRPASTFAGLLEEIVGLETVTEPDPAPKSSGSGLVGQAVPHPSLSKPTTYDPLIHEAALKYGVDAALIKAVIHAESSFNPTAQSHAGAKGLMQLMDGTAKALGVADSMDPEQNINGGTRYLAALLAKYNGQEAVALAAYNAGPGRVDRLGIATERDLRAHFDRLPAETRNYITKVLDLKETYKV</sequence>
<gene>
    <name evidence="4" type="ORF">ACFQ03_15690</name>
</gene>
<evidence type="ECO:0000259" key="3">
    <source>
        <dbReference type="Pfam" id="PF01464"/>
    </source>
</evidence>
<evidence type="ECO:0000256" key="1">
    <source>
        <dbReference type="ARBA" id="ARBA00007734"/>
    </source>
</evidence>
<keyword evidence="5" id="KW-1185">Reference proteome</keyword>
<dbReference type="EMBL" id="JBHTIU010000050">
    <property type="protein sequence ID" value="MFD0870598.1"/>
    <property type="molecule type" value="Genomic_DNA"/>
</dbReference>
<organism evidence="4 5">
    <name type="scientific">Paenibacillus residui</name>
    <dbReference type="NCBI Taxonomy" id="629724"/>
    <lineage>
        <taxon>Bacteria</taxon>
        <taxon>Bacillati</taxon>
        <taxon>Bacillota</taxon>
        <taxon>Bacilli</taxon>
        <taxon>Bacillales</taxon>
        <taxon>Paenibacillaceae</taxon>
        <taxon>Paenibacillus</taxon>
    </lineage>
</organism>
<dbReference type="CDD" id="cd00254">
    <property type="entry name" value="LT-like"/>
    <property type="match status" value="1"/>
</dbReference>